<keyword evidence="10 13" id="KW-0503">Monooxygenase</keyword>
<dbReference type="PANTHER" id="PTHR47956">
    <property type="entry name" value="CYTOCHROME P450 71B11-RELATED"/>
    <property type="match status" value="1"/>
</dbReference>
<dbReference type="EMBL" id="BPVZ01000061">
    <property type="protein sequence ID" value="GKV23032.1"/>
    <property type="molecule type" value="Genomic_DNA"/>
</dbReference>
<keyword evidence="7" id="KW-1133">Transmembrane helix</keyword>
<dbReference type="InterPro" id="IPR050193">
    <property type="entry name" value="Cytochrome_P450_71"/>
</dbReference>
<comment type="cofactor">
    <cofactor evidence="1 12">
        <name>heme</name>
        <dbReference type="ChEBI" id="CHEBI:30413"/>
    </cofactor>
</comment>
<evidence type="ECO:0000256" key="12">
    <source>
        <dbReference type="PIRSR" id="PIRSR602401-1"/>
    </source>
</evidence>
<dbReference type="Gene3D" id="1.10.630.10">
    <property type="entry name" value="Cytochrome P450"/>
    <property type="match status" value="1"/>
</dbReference>
<dbReference type="GO" id="GO:0004497">
    <property type="term" value="F:monooxygenase activity"/>
    <property type="evidence" value="ECO:0007669"/>
    <property type="project" value="UniProtKB-KW"/>
</dbReference>
<keyword evidence="6 12" id="KW-0479">Metal-binding</keyword>
<proteinExistence type="inferred from homology"/>
<comment type="caution">
    <text evidence="14">The sequence shown here is derived from an EMBL/GenBank/DDBJ whole genome shotgun (WGS) entry which is preliminary data.</text>
</comment>
<feature type="binding site" description="axial binding residue" evidence="12">
    <location>
        <position position="260"/>
    </location>
    <ligand>
        <name>heme</name>
        <dbReference type="ChEBI" id="CHEBI:30413"/>
    </ligand>
    <ligandPart>
        <name>Fe</name>
        <dbReference type="ChEBI" id="CHEBI:18248"/>
    </ligandPart>
</feature>
<evidence type="ECO:0008006" key="16">
    <source>
        <dbReference type="Google" id="ProtNLM"/>
    </source>
</evidence>
<dbReference type="GO" id="GO:0016020">
    <property type="term" value="C:membrane"/>
    <property type="evidence" value="ECO:0007669"/>
    <property type="project" value="UniProtKB-SubCell"/>
</dbReference>
<keyword evidence="4 12" id="KW-0349">Heme</keyword>
<evidence type="ECO:0000256" key="6">
    <source>
        <dbReference type="ARBA" id="ARBA00022723"/>
    </source>
</evidence>
<dbReference type="InterPro" id="IPR001128">
    <property type="entry name" value="Cyt_P450"/>
</dbReference>
<accession>A0AAV5KEL7</accession>
<evidence type="ECO:0000313" key="14">
    <source>
        <dbReference type="EMBL" id="GKV23032.1"/>
    </source>
</evidence>
<evidence type="ECO:0000256" key="10">
    <source>
        <dbReference type="ARBA" id="ARBA00023033"/>
    </source>
</evidence>
<dbReference type="InterPro" id="IPR036396">
    <property type="entry name" value="Cyt_P450_sf"/>
</dbReference>
<evidence type="ECO:0000256" key="11">
    <source>
        <dbReference type="ARBA" id="ARBA00023136"/>
    </source>
</evidence>
<organism evidence="14 15">
    <name type="scientific">Rubroshorea leprosula</name>
    <dbReference type="NCBI Taxonomy" id="152421"/>
    <lineage>
        <taxon>Eukaryota</taxon>
        <taxon>Viridiplantae</taxon>
        <taxon>Streptophyta</taxon>
        <taxon>Embryophyta</taxon>
        <taxon>Tracheophyta</taxon>
        <taxon>Spermatophyta</taxon>
        <taxon>Magnoliopsida</taxon>
        <taxon>eudicotyledons</taxon>
        <taxon>Gunneridae</taxon>
        <taxon>Pentapetalae</taxon>
        <taxon>rosids</taxon>
        <taxon>malvids</taxon>
        <taxon>Malvales</taxon>
        <taxon>Dipterocarpaceae</taxon>
        <taxon>Rubroshorea</taxon>
    </lineage>
</organism>
<evidence type="ECO:0000256" key="13">
    <source>
        <dbReference type="RuleBase" id="RU000461"/>
    </source>
</evidence>
<dbReference type="InterPro" id="IPR017972">
    <property type="entry name" value="Cyt_P450_CS"/>
</dbReference>
<evidence type="ECO:0000256" key="9">
    <source>
        <dbReference type="ARBA" id="ARBA00023004"/>
    </source>
</evidence>
<dbReference type="GO" id="GO:0020037">
    <property type="term" value="F:heme binding"/>
    <property type="evidence" value="ECO:0007669"/>
    <property type="project" value="InterPro"/>
</dbReference>
<dbReference type="InterPro" id="IPR002401">
    <property type="entry name" value="Cyt_P450_E_grp-I"/>
</dbReference>
<gene>
    <name evidence="14" type="ORF">SLEP1_g32818</name>
</gene>
<dbReference type="SUPFAM" id="SSF48264">
    <property type="entry name" value="Cytochrome P450"/>
    <property type="match status" value="1"/>
</dbReference>
<dbReference type="Pfam" id="PF00067">
    <property type="entry name" value="p450"/>
    <property type="match status" value="1"/>
</dbReference>
<keyword evidence="11" id="KW-0472">Membrane</keyword>
<evidence type="ECO:0000256" key="1">
    <source>
        <dbReference type="ARBA" id="ARBA00001971"/>
    </source>
</evidence>
<comment type="similarity">
    <text evidence="3 13">Belongs to the cytochrome P450 family.</text>
</comment>
<evidence type="ECO:0000256" key="7">
    <source>
        <dbReference type="ARBA" id="ARBA00022989"/>
    </source>
</evidence>
<dbReference type="PANTHER" id="PTHR47956:SF17">
    <property type="entry name" value="CYTOCHROME P450 71B36-LIKE"/>
    <property type="match status" value="1"/>
</dbReference>
<dbReference type="GO" id="GO:0005506">
    <property type="term" value="F:iron ion binding"/>
    <property type="evidence" value="ECO:0007669"/>
    <property type="project" value="InterPro"/>
</dbReference>
<name>A0AAV5KEL7_9ROSI</name>
<keyword evidence="15" id="KW-1185">Reference proteome</keyword>
<dbReference type="FunFam" id="1.10.630.10:FF:000126">
    <property type="entry name" value="Predicted protein"/>
    <property type="match status" value="1"/>
</dbReference>
<evidence type="ECO:0000256" key="2">
    <source>
        <dbReference type="ARBA" id="ARBA00004167"/>
    </source>
</evidence>
<dbReference type="AlphaFoldDB" id="A0AAV5KEL7"/>
<sequence length="392" mass="44131">MSFGRSFRGSTLDHQKKLQQLVHEAQAVMGGFTANEYLPYAGWIFDWITGLHSQVEKVFKDMNTFFQHVVDDHLKPGSKEQHRDIIDVLLATQRDETNQDGVVQQSKNDVIKAALLDIFLGGIDTSALTVLWAMAGLVRKPRLMKKAQDEIRNYVGRKLRVTEDNLDHLAYLKRVVKETRRLHPPAPLLLPRETMSHCKISGYDIDPKTIIYVNVWAIGRDPKHWKNPEEFSPERFTNGLVDFKGQNFEYLPFGSGRRGCPGICMGILTTELLLANLLYYLLPLVQLHVAILAATLQPHLHFITASFHQHLQHGLLHFAATVLWCSLPSSFSASCAAFLPFAASCAALTPQLQQKLPDGVKEEDMDMEEEVGVSLTVGKKTPLLLVPVTYPQ</sequence>
<keyword evidence="5" id="KW-0812">Transmembrane</keyword>
<evidence type="ECO:0000256" key="3">
    <source>
        <dbReference type="ARBA" id="ARBA00010617"/>
    </source>
</evidence>
<dbReference type="PRINTS" id="PR00385">
    <property type="entry name" value="P450"/>
</dbReference>
<dbReference type="Proteomes" id="UP001054252">
    <property type="component" value="Unassembled WGS sequence"/>
</dbReference>
<evidence type="ECO:0000256" key="4">
    <source>
        <dbReference type="ARBA" id="ARBA00022617"/>
    </source>
</evidence>
<reference evidence="14 15" key="1">
    <citation type="journal article" date="2021" name="Commun. Biol.">
        <title>The genome of Shorea leprosula (Dipterocarpaceae) highlights the ecological relevance of drought in aseasonal tropical rainforests.</title>
        <authorList>
            <person name="Ng K.K.S."/>
            <person name="Kobayashi M.J."/>
            <person name="Fawcett J.A."/>
            <person name="Hatakeyama M."/>
            <person name="Paape T."/>
            <person name="Ng C.H."/>
            <person name="Ang C.C."/>
            <person name="Tnah L.H."/>
            <person name="Lee C.T."/>
            <person name="Nishiyama T."/>
            <person name="Sese J."/>
            <person name="O'Brien M.J."/>
            <person name="Copetti D."/>
            <person name="Mohd Noor M.I."/>
            <person name="Ong R.C."/>
            <person name="Putra M."/>
            <person name="Sireger I.Z."/>
            <person name="Indrioko S."/>
            <person name="Kosugi Y."/>
            <person name="Izuno A."/>
            <person name="Isagi Y."/>
            <person name="Lee S.L."/>
            <person name="Shimizu K.K."/>
        </authorList>
    </citation>
    <scope>NUCLEOTIDE SEQUENCE [LARGE SCALE GENOMIC DNA]</scope>
    <source>
        <strain evidence="14">214</strain>
    </source>
</reference>
<dbReference type="PRINTS" id="PR00463">
    <property type="entry name" value="EP450I"/>
</dbReference>
<keyword evidence="9 12" id="KW-0408">Iron</keyword>
<protein>
    <recommendedName>
        <fullName evidence="16">Cytochrome P450</fullName>
    </recommendedName>
</protein>
<comment type="subcellular location">
    <subcellularLocation>
        <location evidence="2">Membrane</location>
        <topology evidence="2">Single-pass membrane protein</topology>
    </subcellularLocation>
</comment>
<evidence type="ECO:0000313" key="15">
    <source>
        <dbReference type="Proteomes" id="UP001054252"/>
    </source>
</evidence>
<dbReference type="PROSITE" id="PS00086">
    <property type="entry name" value="CYTOCHROME_P450"/>
    <property type="match status" value="1"/>
</dbReference>
<evidence type="ECO:0000256" key="8">
    <source>
        <dbReference type="ARBA" id="ARBA00023002"/>
    </source>
</evidence>
<keyword evidence="8 13" id="KW-0560">Oxidoreductase</keyword>
<dbReference type="GO" id="GO:0016705">
    <property type="term" value="F:oxidoreductase activity, acting on paired donors, with incorporation or reduction of molecular oxygen"/>
    <property type="evidence" value="ECO:0007669"/>
    <property type="project" value="InterPro"/>
</dbReference>
<evidence type="ECO:0000256" key="5">
    <source>
        <dbReference type="ARBA" id="ARBA00022692"/>
    </source>
</evidence>